<evidence type="ECO:0000313" key="12">
    <source>
        <dbReference type="EMBL" id="AOV09443.1"/>
    </source>
</evidence>
<dbReference type="AlphaFoldDB" id="A0A1D8JL52"/>
<keyword evidence="12" id="KW-0614">Plasmid</keyword>
<geneLocation type="plasmid" evidence="12">
    <name>pMTVDSCj13-1</name>
</geneLocation>
<keyword evidence="8 9" id="KW-0472">Membrane</keyword>
<sequence>MEKNPLFKGLTRPPMIFGVPMTPFVIAMGSIILVAFYSQNIFLVGFSIPVFFIMKAMTKRDDFIFRLMFLKMRFFSNPASKNYYKAKTYSTNSYRQMPPNSNFPKISVFGLNAEPNFEKLIPFSSLINDSVVITKDYLLMTTWEIGGISFEAEDDDELDIKNDLLNMLFKSFANEPVSFYFHNCRYSIEDKLTSKFNNAFLEEIDRKYYESFKQGTLRKNSLYLTLIFNPLKVKIEKTTFMKSSFENKRKTISVFLAKFSEFADRLEANIKDFNPKRLKTYSKDDKTYSKQLEFYNYLLGGKFNPIRVLPSPIDQYLNGNLQNIQFGHDTIQFNQNDSTKRFARCIEIKDYTNETFAGILDILMYLDVEYTITQSFSPIPRVDAKSAISKQKKQLIATEDDGFSQVAQIDEALDQLTNGEISFGKYHFSILVYGNTIKECKDNTNEVVTKMNELGFGVTLATIALPATFFSQLPSNFAIRPRINLISSINYSSLIALHNFSIGKRDKNCWGDAVSILKTPNKQPYYFNFHQSSGANKNDFGELFLANTLILGQSGGGKTVFMNFIVDQMMKYASKDTFPDDIPEENRKFTAIYLDKDKGALGNILCGGGRYISIENGKPTGFNPFMVESTQENIRQLQSLMKLLVTRNNEILTTREEEMLNNAVNSLMKGFEKEERKYPISLLLENLTENVDDDNSLKSRLALFKKGKQFGWVFDNEYDNLDFPDDINLFGIDGTEFLDDKDVSGILSYYILWRVMSLADGRRLCIDIDEAWKWLENEIVQEEVKNKFKTIRKQNGFLRLATQSVEDFLKLKNAATLIEQSATMVFLPNPKAKEEEYVNGIGLSYDEYMIIKGFNPAKRQFLIKRQDEKVICTLDLSSLGSENLKILSTGTAHIDTIEKIFSQENKSLDEKVLELREFYKNS</sequence>
<feature type="domain" description="TraG P-loop" evidence="11">
    <location>
        <begin position="546"/>
        <end position="856"/>
    </location>
</feature>
<accession>A0A1D8JL52</accession>
<feature type="transmembrane region" description="Helical" evidence="9">
    <location>
        <begin position="15"/>
        <end position="35"/>
    </location>
</feature>
<evidence type="ECO:0000313" key="13">
    <source>
        <dbReference type="EMBL" id="EAK6414090.1"/>
    </source>
</evidence>
<evidence type="ECO:0000313" key="14">
    <source>
        <dbReference type="Proteomes" id="UP000392616"/>
    </source>
</evidence>
<organism evidence="12">
    <name type="scientific">Campylobacter jejuni</name>
    <dbReference type="NCBI Taxonomy" id="197"/>
    <lineage>
        <taxon>Bacteria</taxon>
        <taxon>Pseudomonadati</taxon>
        <taxon>Campylobacterota</taxon>
        <taxon>Epsilonproteobacteria</taxon>
        <taxon>Campylobacterales</taxon>
        <taxon>Campylobacteraceae</taxon>
        <taxon>Campylobacter</taxon>
    </lineage>
</organism>
<evidence type="ECO:0000256" key="8">
    <source>
        <dbReference type="ARBA" id="ARBA00023136"/>
    </source>
</evidence>
<dbReference type="InterPro" id="IPR051162">
    <property type="entry name" value="T4SS_component"/>
</dbReference>
<comment type="similarity">
    <text evidence="2">Belongs to the TrbE/VirB4 family.</text>
</comment>
<keyword evidence="5" id="KW-0067">ATP-binding</keyword>
<dbReference type="Gene3D" id="3.40.50.300">
    <property type="entry name" value="P-loop containing nucleotide triphosphate hydrolases"/>
    <property type="match status" value="1"/>
</dbReference>
<reference evidence="13 14" key="2">
    <citation type="submission" date="2018-05" db="EMBL/GenBank/DDBJ databases">
        <authorList>
            <consortium name="NARMS: The National Antimicrobial Resistance Monitoring System"/>
        </authorList>
    </citation>
    <scope>NUCLEOTIDE SEQUENCE [LARGE SCALE GENOMIC DNA]</scope>
    <source>
        <strain evidence="13 14">CVM N62988</strain>
    </source>
</reference>
<dbReference type="InterPro" id="IPR004346">
    <property type="entry name" value="CagE_TrbE_VirB"/>
</dbReference>
<evidence type="ECO:0000256" key="1">
    <source>
        <dbReference type="ARBA" id="ARBA00004370"/>
    </source>
</evidence>
<evidence type="ECO:0000256" key="4">
    <source>
        <dbReference type="ARBA" id="ARBA00022741"/>
    </source>
</evidence>
<dbReference type="InterPro" id="IPR007792">
    <property type="entry name" value="T4SS_VirB3/TrbD/AvhB"/>
</dbReference>
<comment type="subcellular location">
    <subcellularLocation>
        <location evidence="1">Membrane</location>
    </subcellularLocation>
</comment>
<dbReference type="Pfam" id="PF05101">
    <property type="entry name" value="VirB3"/>
    <property type="match status" value="1"/>
</dbReference>
<protein>
    <submittedName>
        <fullName evidence="13">VirB4 family type IV secretion/conjugal transfer ATPase</fullName>
    </submittedName>
</protein>
<evidence type="ECO:0000256" key="5">
    <source>
        <dbReference type="ARBA" id="ARBA00022840"/>
    </source>
</evidence>
<evidence type="ECO:0000259" key="11">
    <source>
        <dbReference type="Pfam" id="PF19044"/>
    </source>
</evidence>
<proteinExistence type="inferred from homology"/>
<evidence type="ECO:0000256" key="6">
    <source>
        <dbReference type="ARBA" id="ARBA00022989"/>
    </source>
</evidence>
<keyword evidence="6 9" id="KW-1133">Transmembrane helix</keyword>
<keyword evidence="3 9" id="KW-0812">Transmembrane</keyword>
<dbReference type="InterPro" id="IPR018145">
    <property type="entry name" value="CagE_TrbE_VirB_cntrl_dom"/>
</dbReference>
<dbReference type="EMBL" id="AACHYE010000022">
    <property type="protein sequence ID" value="EAK6414090.1"/>
    <property type="molecule type" value="Genomic_DNA"/>
</dbReference>
<evidence type="ECO:0000256" key="3">
    <source>
        <dbReference type="ARBA" id="ARBA00022692"/>
    </source>
</evidence>
<feature type="transmembrane region" description="Helical" evidence="9">
    <location>
        <begin position="41"/>
        <end position="58"/>
    </location>
</feature>
<dbReference type="NCBIfam" id="TIGR00929">
    <property type="entry name" value="VirB4_CagE"/>
    <property type="match status" value="1"/>
</dbReference>
<dbReference type="RefSeq" id="WP_061577927.1">
    <property type="nucleotide sequence ID" value="NZ_CP014745.1"/>
</dbReference>
<gene>
    <name evidence="13" type="ORF">B7A03_08775</name>
    <name evidence="12" type="ORF">MTVDSCj13_a0020</name>
</gene>
<dbReference type="InterPro" id="IPR027417">
    <property type="entry name" value="P-loop_NTPase"/>
</dbReference>
<dbReference type="InterPro" id="IPR043964">
    <property type="entry name" value="P-loop_TraG"/>
</dbReference>
<dbReference type="GO" id="GO:0016020">
    <property type="term" value="C:membrane"/>
    <property type="evidence" value="ECO:0007669"/>
    <property type="project" value="UniProtKB-SubCell"/>
</dbReference>
<dbReference type="PANTHER" id="PTHR30121">
    <property type="entry name" value="UNCHARACTERIZED PROTEIN YJGR-RELATED"/>
    <property type="match status" value="1"/>
</dbReference>
<dbReference type="EMBL" id="CP017418">
    <property type="protein sequence ID" value="AOV09443.1"/>
    <property type="molecule type" value="Genomic_DNA"/>
</dbReference>
<feature type="domain" description="CagE TrbE VirB component of type IV transporter system central" evidence="10">
    <location>
        <begin position="276"/>
        <end position="482"/>
    </location>
</feature>
<evidence type="ECO:0000256" key="2">
    <source>
        <dbReference type="ARBA" id="ARBA00006512"/>
    </source>
</evidence>
<evidence type="ECO:0000256" key="7">
    <source>
        <dbReference type="ARBA" id="ARBA00023026"/>
    </source>
</evidence>
<dbReference type="SUPFAM" id="SSF52540">
    <property type="entry name" value="P-loop containing nucleoside triphosphate hydrolases"/>
    <property type="match status" value="1"/>
</dbReference>
<evidence type="ECO:0000259" key="10">
    <source>
        <dbReference type="Pfam" id="PF03135"/>
    </source>
</evidence>
<name>A0A1D8JL52_CAMJU</name>
<reference evidence="12" key="1">
    <citation type="submission" date="2016-09" db="EMBL/GenBank/DDBJ databases">
        <title>Complete genome of Campylobacter jejuni subsp. jejuni str.MTVDSCj13, Isolated from a Naturally Colonized Farm-Raised Chicken.</title>
        <authorList>
            <person name="Taveirne M.E."/>
            <person name="Parker C.T."/>
            <person name="Huynh S."/>
            <person name="DiRita V.J."/>
        </authorList>
    </citation>
    <scope>NUCLEOTIDE SEQUENCE</scope>
    <source>
        <strain evidence="12">MTVDSCj13</strain>
        <plasmid evidence="12">pMTVDSCj13-1</plasmid>
    </source>
</reference>
<dbReference type="PANTHER" id="PTHR30121:SF12">
    <property type="entry name" value="TYPE IV SECRETION SYSTEM PROTEIN CAGE"/>
    <property type="match status" value="1"/>
</dbReference>
<dbReference type="Pfam" id="PF19044">
    <property type="entry name" value="P-loop_TraG"/>
    <property type="match status" value="1"/>
</dbReference>
<evidence type="ECO:0000256" key="9">
    <source>
        <dbReference type="SAM" id="Phobius"/>
    </source>
</evidence>
<dbReference type="Pfam" id="PF03135">
    <property type="entry name" value="CagE_TrbE_VirB"/>
    <property type="match status" value="1"/>
</dbReference>
<keyword evidence="4" id="KW-0547">Nucleotide-binding</keyword>
<dbReference type="GO" id="GO:0005524">
    <property type="term" value="F:ATP binding"/>
    <property type="evidence" value="ECO:0007669"/>
    <property type="project" value="UniProtKB-KW"/>
</dbReference>
<keyword evidence="7" id="KW-0843">Virulence</keyword>
<dbReference type="Proteomes" id="UP000392616">
    <property type="component" value="Unassembled WGS sequence"/>
</dbReference>
<dbReference type="Gene3D" id="1.10.8.730">
    <property type="match status" value="1"/>
</dbReference>